<dbReference type="Gene3D" id="1.10.10.60">
    <property type="entry name" value="Homeodomain-like"/>
    <property type="match status" value="1"/>
</dbReference>
<dbReference type="Proteomes" id="UP000663882">
    <property type="component" value="Unassembled WGS sequence"/>
</dbReference>
<name>A0A819CGP5_9BILA</name>
<accession>A0A819CGP5</accession>
<evidence type="ECO:0000313" key="6">
    <source>
        <dbReference type="Proteomes" id="UP000663823"/>
    </source>
</evidence>
<feature type="compositionally biased region" description="Low complexity" evidence="1">
    <location>
        <begin position="121"/>
        <end position="134"/>
    </location>
</feature>
<dbReference type="Proteomes" id="UP000663889">
    <property type="component" value="Unassembled WGS sequence"/>
</dbReference>
<dbReference type="SUPFAM" id="SSF46689">
    <property type="entry name" value="Homeodomain-like"/>
    <property type="match status" value="1"/>
</dbReference>
<dbReference type="AlphaFoldDB" id="A0A819CGP5"/>
<evidence type="ECO:0000313" key="5">
    <source>
        <dbReference type="EMBL" id="CAF3819554.1"/>
    </source>
</evidence>
<protein>
    <recommendedName>
        <fullName evidence="2">HTH psq-type domain-containing protein</fullName>
    </recommendedName>
</protein>
<dbReference type="GO" id="GO:0003677">
    <property type="term" value="F:DNA binding"/>
    <property type="evidence" value="ECO:0007669"/>
    <property type="project" value="InterPro"/>
</dbReference>
<evidence type="ECO:0000313" key="3">
    <source>
        <dbReference type="EMBL" id="CAF0939848.1"/>
    </source>
</evidence>
<dbReference type="OrthoDB" id="6130545at2759"/>
<comment type="caution">
    <text evidence="5">The sequence shown here is derived from an EMBL/GenBank/DDBJ whole genome shotgun (WGS) entry which is preliminary data.</text>
</comment>
<dbReference type="EMBL" id="CAJOAX010002798">
    <property type="protein sequence ID" value="CAF3819554.1"/>
    <property type="molecule type" value="Genomic_DNA"/>
</dbReference>
<organism evidence="5 6">
    <name type="scientific">Rotaria sordida</name>
    <dbReference type="NCBI Taxonomy" id="392033"/>
    <lineage>
        <taxon>Eukaryota</taxon>
        <taxon>Metazoa</taxon>
        <taxon>Spiralia</taxon>
        <taxon>Gnathifera</taxon>
        <taxon>Rotifera</taxon>
        <taxon>Eurotatoria</taxon>
        <taxon>Bdelloidea</taxon>
        <taxon>Philodinida</taxon>
        <taxon>Philodinidae</taxon>
        <taxon>Rotaria</taxon>
    </lineage>
</organism>
<feature type="region of interest" description="Disordered" evidence="1">
    <location>
        <begin position="119"/>
        <end position="138"/>
    </location>
</feature>
<reference evidence="5" key="1">
    <citation type="submission" date="2021-02" db="EMBL/GenBank/DDBJ databases">
        <authorList>
            <person name="Nowell W R."/>
        </authorList>
    </citation>
    <scope>NUCLEOTIDE SEQUENCE</scope>
</reference>
<sequence>MSTIKSRRSVYAKQQLIDAICAVIEGKMTSVQALQLYNVPSSTIRSHTNNVFLRIGASRSFYLNLKQEAYLIQLIKSLESMDVCLTRTILKKIVGEYIEFVTHDPRLKNSDEHFSSFSHRNTTNLTSTPSTATNQTSSRSAVRSIIPFYSQITNVSVQPTSVKLNSSIRVERKFGEDITNGNLLQELKKQAEEEKDKMMKNHVVQPPHRLPEKRY</sequence>
<feature type="region of interest" description="Disordered" evidence="1">
    <location>
        <begin position="193"/>
        <end position="215"/>
    </location>
</feature>
<evidence type="ECO:0000313" key="4">
    <source>
        <dbReference type="EMBL" id="CAF1030379.1"/>
    </source>
</evidence>
<dbReference type="Proteomes" id="UP000663823">
    <property type="component" value="Unassembled WGS sequence"/>
</dbReference>
<dbReference type="InterPro" id="IPR007889">
    <property type="entry name" value="HTH_Psq"/>
</dbReference>
<evidence type="ECO:0000259" key="2">
    <source>
        <dbReference type="Pfam" id="PF05225"/>
    </source>
</evidence>
<gene>
    <name evidence="5" type="ORF">OTI717_LOCUS19324</name>
    <name evidence="4" type="ORF">RFH988_LOCUS15679</name>
    <name evidence="3" type="ORF">SEV965_LOCUS7649</name>
</gene>
<dbReference type="InterPro" id="IPR009057">
    <property type="entry name" value="Homeodomain-like_sf"/>
</dbReference>
<dbReference type="EMBL" id="CAJNOU010000270">
    <property type="protein sequence ID" value="CAF0939848.1"/>
    <property type="molecule type" value="Genomic_DNA"/>
</dbReference>
<evidence type="ECO:0000256" key="1">
    <source>
        <dbReference type="SAM" id="MobiDB-lite"/>
    </source>
</evidence>
<dbReference type="EMBL" id="CAJNOO010000772">
    <property type="protein sequence ID" value="CAF1030379.1"/>
    <property type="molecule type" value="Genomic_DNA"/>
</dbReference>
<feature type="domain" description="HTH psq-type" evidence="2">
    <location>
        <begin position="15"/>
        <end position="47"/>
    </location>
</feature>
<dbReference type="Pfam" id="PF05225">
    <property type="entry name" value="HTH_psq"/>
    <property type="match status" value="1"/>
</dbReference>
<proteinExistence type="predicted"/>